<dbReference type="GO" id="GO:0019677">
    <property type="term" value="P:NAD+ catabolic process"/>
    <property type="evidence" value="ECO:0007669"/>
    <property type="project" value="TreeGrafter"/>
</dbReference>
<dbReference type="GO" id="GO:0005829">
    <property type="term" value="C:cytosol"/>
    <property type="evidence" value="ECO:0007669"/>
    <property type="project" value="TreeGrafter"/>
</dbReference>
<feature type="binding site" evidence="8">
    <location>
        <position position="195"/>
    </location>
    <ligand>
        <name>a divalent metal cation</name>
        <dbReference type="ChEBI" id="CHEBI:60240"/>
        <label>3</label>
    </ligand>
</feature>
<feature type="binding site" evidence="8">
    <location>
        <begin position="209"/>
        <end position="216"/>
    </location>
    <ligand>
        <name>substrate</name>
    </ligand>
</feature>
<dbReference type="InterPro" id="IPR015797">
    <property type="entry name" value="NUDIX_hydrolase-like_dom_sf"/>
</dbReference>
<dbReference type="CDD" id="cd03429">
    <property type="entry name" value="NUDIX_NADH_pyrophosphatase_Nudt13"/>
    <property type="match status" value="1"/>
</dbReference>
<dbReference type="EMBL" id="LDZY01000008">
    <property type="protein sequence ID" value="KLU65374.1"/>
    <property type="molecule type" value="Genomic_DNA"/>
</dbReference>
<dbReference type="InterPro" id="IPR000086">
    <property type="entry name" value="NUDIX_hydrolase_dom"/>
</dbReference>
<keyword evidence="6 8" id="KW-0464">Manganese</keyword>
<reference evidence="10 11" key="1">
    <citation type="submission" date="2015-06" db="EMBL/GenBank/DDBJ databases">
        <title>Draft genome of the moderately acidophilic sulfate reducer Candidatus Desulfosporosinus acididurans strain M1.</title>
        <authorList>
            <person name="Poehlein A."/>
            <person name="Petzsch P."/>
            <person name="Johnson B.D."/>
            <person name="Schloemann M."/>
            <person name="Daniel R."/>
            <person name="Muehling M."/>
        </authorList>
    </citation>
    <scope>NUCLEOTIDE SEQUENCE [LARGE SCALE GENOMIC DNA]</scope>
    <source>
        <strain evidence="10 11">M1</strain>
    </source>
</reference>
<feature type="binding site" evidence="8">
    <location>
        <position position="141"/>
    </location>
    <ligand>
        <name>substrate</name>
    </ligand>
</feature>
<feature type="binding site" evidence="8">
    <location>
        <position position="191"/>
    </location>
    <ligand>
        <name>a divalent metal cation</name>
        <dbReference type="ChEBI" id="CHEBI:60240"/>
        <label>3</label>
    </ligand>
</feature>
<comment type="cofactor">
    <cofactor evidence="8">
        <name>Mg(2+)</name>
        <dbReference type="ChEBI" id="CHEBI:18420"/>
    </cofactor>
    <cofactor evidence="8">
        <name>Mn(2+)</name>
        <dbReference type="ChEBI" id="CHEBI:29035"/>
    </cofactor>
    <text evidence="8">Divalent metal cations. Mg(2+) or Mn(2+).</text>
</comment>
<sequence>MHFETRYFSKSDEDLAAHWLLFRENKIVTLNDKLQFTPSEIKTYKFEENLIRCQQIEGLNGHLLNVAELSQETIVPGEMTCVNLRQLLGKVPDELFFLAGKASQLLFWDSTHQFCSRCGGQTENKYDERAKICPACGLVNYPRISPAIIVAIIKGHDILLAKGSRFQGGFYSVLAGFVEPGETFEECVQREVGEEVGIKVKNIKYFGSQPWPFPDSLMVGFTAEYASGDINIDNKEIIDAGWFTSESLPLIPKAGSIARRLIDWFVESQDKLEKPIGDIKEHL</sequence>
<dbReference type="NCBIfam" id="NF001299">
    <property type="entry name" value="PRK00241.1"/>
    <property type="match status" value="1"/>
</dbReference>
<evidence type="ECO:0000256" key="1">
    <source>
        <dbReference type="ARBA" id="ARBA00009595"/>
    </source>
</evidence>
<comment type="cofactor">
    <cofactor evidence="8">
        <name>Zn(2+)</name>
        <dbReference type="ChEBI" id="CHEBI:29105"/>
    </cofactor>
    <text evidence="8">Binds 1 zinc ion per subunit.</text>
</comment>
<accession>A0A0J1FPE4</accession>
<dbReference type="EC" id="3.6.1.22" evidence="8"/>
<dbReference type="PROSITE" id="PS51462">
    <property type="entry name" value="NUDIX"/>
    <property type="match status" value="1"/>
</dbReference>
<feature type="domain" description="Nudix hydrolase" evidence="9">
    <location>
        <begin position="142"/>
        <end position="267"/>
    </location>
</feature>
<dbReference type="PANTHER" id="PTHR42904">
    <property type="entry name" value="NUDIX HYDROLASE, NUDC SUBFAMILY"/>
    <property type="match status" value="1"/>
</dbReference>
<feature type="binding site" evidence="8">
    <location>
        <position position="118"/>
    </location>
    <ligand>
        <name>Zn(2+)</name>
        <dbReference type="ChEBI" id="CHEBI:29105"/>
    </ligand>
</feature>
<dbReference type="GO" id="GO:0000210">
    <property type="term" value="F:NAD+ diphosphatase activity"/>
    <property type="evidence" value="ECO:0007669"/>
    <property type="project" value="UniProtKB-UniRule"/>
</dbReference>
<comment type="caution">
    <text evidence="8">Lacks conserved residue(s) required for the propagation of feature annotation.</text>
</comment>
<dbReference type="InterPro" id="IPR020084">
    <property type="entry name" value="NUDIX_hydrolase_CS"/>
</dbReference>
<dbReference type="Gene3D" id="3.90.79.20">
    <property type="match status" value="1"/>
</dbReference>
<keyword evidence="8" id="KW-0862">Zinc</keyword>
<comment type="catalytic activity">
    <reaction evidence="7">
        <text>a 5'-end NAD(+)-phospho-ribonucleoside in mRNA + H2O = a 5'-end phospho-adenosine-phospho-ribonucleoside in mRNA + beta-nicotinamide D-ribonucleotide + 2 H(+)</text>
        <dbReference type="Rhea" id="RHEA:60876"/>
        <dbReference type="Rhea" id="RHEA-COMP:15698"/>
        <dbReference type="Rhea" id="RHEA-COMP:15719"/>
        <dbReference type="ChEBI" id="CHEBI:14649"/>
        <dbReference type="ChEBI" id="CHEBI:15377"/>
        <dbReference type="ChEBI" id="CHEBI:15378"/>
        <dbReference type="ChEBI" id="CHEBI:144029"/>
        <dbReference type="ChEBI" id="CHEBI:144051"/>
    </reaction>
    <physiologicalReaction direction="left-to-right" evidence="7">
        <dbReference type="Rhea" id="RHEA:60877"/>
    </physiologicalReaction>
</comment>
<dbReference type="GO" id="GO:0030145">
    <property type="term" value="F:manganese ion binding"/>
    <property type="evidence" value="ECO:0007669"/>
    <property type="project" value="UniProtKB-UniRule"/>
</dbReference>
<evidence type="ECO:0000256" key="2">
    <source>
        <dbReference type="ARBA" id="ARBA00022723"/>
    </source>
</evidence>
<keyword evidence="2 8" id="KW-0479">Metal-binding</keyword>
<protein>
    <recommendedName>
        <fullName evidence="8">NAD-capped RNA hydrolase NudC</fullName>
        <shortName evidence="8">DeNADding enzyme NudC</shortName>
        <ecNumber evidence="8">3.6.1.-</ecNumber>
    </recommendedName>
    <alternativeName>
        <fullName evidence="8">NADH pyrophosphatase</fullName>
        <ecNumber evidence="8">3.6.1.22</ecNumber>
    </alternativeName>
</protein>
<keyword evidence="4 8" id="KW-0460">Magnesium</keyword>
<dbReference type="RefSeq" id="WP_047810352.1">
    <property type="nucleotide sequence ID" value="NZ_LDZY01000008.1"/>
</dbReference>
<keyword evidence="5 8" id="KW-0520">NAD</keyword>
<comment type="function">
    <text evidence="8">mRNA decapping enzyme that specifically removes the nicotinamide adenine dinucleotide (NAD) cap from a subset of mRNAs by hydrolyzing the diphosphate linkage to produce nicotinamide mononucleotide (NMN) and 5' monophosphate mRNA. The NAD-cap is present at the 5'-end of some mRNAs and stabilizes RNA against 5'-processing. Has preference for mRNAs with a 5'-end purine. Catalyzes the hydrolysis of a broad range of dinucleotide pyrophosphates.</text>
</comment>
<keyword evidence="11" id="KW-1185">Reference proteome</keyword>
<dbReference type="InterPro" id="IPR015376">
    <property type="entry name" value="Znr_NADH_PPase"/>
</dbReference>
<comment type="catalytic activity">
    <reaction evidence="8">
        <text>NADH + H2O = reduced beta-nicotinamide D-ribonucleotide + AMP + 2 H(+)</text>
        <dbReference type="Rhea" id="RHEA:48868"/>
        <dbReference type="ChEBI" id="CHEBI:15377"/>
        <dbReference type="ChEBI" id="CHEBI:15378"/>
        <dbReference type="ChEBI" id="CHEBI:57945"/>
        <dbReference type="ChEBI" id="CHEBI:90832"/>
        <dbReference type="ChEBI" id="CHEBI:456215"/>
        <dbReference type="EC" id="3.6.1.22"/>
    </reaction>
</comment>
<dbReference type="InterPro" id="IPR049734">
    <property type="entry name" value="NudC-like_C"/>
</dbReference>
<evidence type="ECO:0000313" key="10">
    <source>
        <dbReference type="EMBL" id="KLU65374.1"/>
    </source>
</evidence>
<comment type="similarity">
    <text evidence="1 8">Belongs to the Nudix hydrolase family. NudC subfamily.</text>
</comment>
<proteinExistence type="inferred from homology"/>
<gene>
    <name evidence="8 10" type="primary">nudC</name>
    <name evidence="10" type="ORF">DEAC_c25110</name>
</gene>
<dbReference type="Proteomes" id="UP000036356">
    <property type="component" value="Unassembled WGS sequence"/>
</dbReference>
<dbReference type="Pfam" id="PF00293">
    <property type="entry name" value="NUDIX"/>
    <property type="match status" value="1"/>
</dbReference>
<dbReference type="Gene3D" id="3.90.79.10">
    <property type="entry name" value="Nucleoside Triphosphate Pyrophosphohydrolase"/>
    <property type="match status" value="1"/>
</dbReference>
<feature type="binding site" evidence="8">
    <location>
        <position position="133"/>
    </location>
    <ligand>
        <name>Zn(2+)</name>
        <dbReference type="ChEBI" id="CHEBI:29105"/>
    </ligand>
</feature>
<feature type="binding site" evidence="8">
    <location>
        <position position="115"/>
    </location>
    <ligand>
        <name>Zn(2+)</name>
        <dbReference type="ChEBI" id="CHEBI:29105"/>
    </ligand>
</feature>
<evidence type="ECO:0000256" key="5">
    <source>
        <dbReference type="ARBA" id="ARBA00023027"/>
    </source>
</evidence>
<comment type="subunit">
    <text evidence="8">Homodimer.</text>
</comment>
<evidence type="ECO:0000256" key="8">
    <source>
        <dbReference type="HAMAP-Rule" id="MF_00297"/>
    </source>
</evidence>
<keyword evidence="3 8" id="KW-0378">Hydrolase</keyword>
<feature type="binding site" evidence="8">
    <location>
        <position position="236"/>
    </location>
    <ligand>
        <name>a divalent metal cation</name>
        <dbReference type="ChEBI" id="CHEBI:60240"/>
        <label>3</label>
    </ligand>
</feature>
<dbReference type="InterPro" id="IPR022925">
    <property type="entry name" value="RNA_Hydrolase_NudC"/>
</dbReference>
<dbReference type="PROSITE" id="PS00893">
    <property type="entry name" value="NUDIX_BOX"/>
    <property type="match status" value="1"/>
</dbReference>
<comment type="caution">
    <text evidence="10">The sequence shown here is derived from an EMBL/GenBank/DDBJ whole genome shotgun (WGS) entry which is preliminary data.</text>
</comment>
<dbReference type="GO" id="GO:0006742">
    <property type="term" value="P:NADP+ catabolic process"/>
    <property type="evidence" value="ECO:0007669"/>
    <property type="project" value="TreeGrafter"/>
</dbReference>
<comment type="catalytic activity">
    <reaction evidence="8">
        <text>NAD(+) + H2O = beta-nicotinamide D-ribonucleotide + AMP + 2 H(+)</text>
        <dbReference type="Rhea" id="RHEA:11800"/>
        <dbReference type="ChEBI" id="CHEBI:14649"/>
        <dbReference type="ChEBI" id="CHEBI:15377"/>
        <dbReference type="ChEBI" id="CHEBI:15378"/>
        <dbReference type="ChEBI" id="CHEBI:57540"/>
        <dbReference type="ChEBI" id="CHEBI:456215"/>
        <dbReference type="EC" id="3.6.1.22"/>
    </reaction>
</comment>
<dbReference type="GO" id="GO:0035529">
    <property type="term" value="F:NADH pyrophosphatase activity"/>
    <property type="evidence" value="ECO:0007669"/>
    <property type="project" value="RHEA"/>
</dbReference>
<feature type="binding site" evidence="8">
    <location>
        <position position="195"/>
    </location>
    <ligand>
        <name>a divalent metal cation</name>
        <dbReference type="ChEBI" id="CHEBI:60240"/>
        <label>1</label>
    </ligand>
</feature>
<dbReference type="Pfam" id="PF09297">
    <property type="entry name" value="Zn_ribbon_NUD"/>
    <property type="match status" value="1"/>
</dbReference>
<feature type="binding site" evidence="8">
    <location>
        <position position="191"/>
    </location>
    <ligand>
        <name>a divalent metal cation</name>
        <dbReference type="ChEBI" id="CHEBI:60240"/>
        <label>2</label>
    </ligand>
</feature>
<dbReference type="STRING" id="476652.DEAC_c25110"/>
<dbReference type="HAMAP" id="MF_00297">
    <property type="entry name" value="Nudix_NudC"/>
    <property type="match status" value="1"/>
</dbReference>
<feature type="binding site" evidence="8">
    <location>
        <position position="136"/>
    </location>
    <ligand>
        <name>Zn(2+)</name>
        <dbReference type="ChEBI" id="CHEBI:29105"/>
    </ligand>
</feature>
<feature type="binding site" evidence="8">
    <location>
        <position position="258"/>
    </location>
    <ligand>
        <name>substrate</name>
    </ligand>
</feature>
<dbReference type="GO" id="GO:0110153">
    <property type="term" value="F:RNA NAD-cap (NMN-forming) hydrolase activity"/>
    <property type="evidence" value="ECO:0007669"/>
    <property type="project" value="RHEA"/>
</dbReference>
<dbReference type="GO" id="GO:0008270">
    <property type="term" value="F:zinc ion binding"/>
    <property type="evidence" value="ECO:0007669"/>
    <property type="project" value="UniProtKB-UniRule"/>
</dbReference>
<feature type="binding site" evidence="8">
    <location>
        <position position="85"/>
    </location>
    <ligand>
        <name>substrate</name>
    </ligand>
</feature>
<dbReference type="PATRIC" id="fig|476652.3.peg.2624"/>
<dbReference type="PANTHER" id="PTHR42904:SF6">
    <property type="entry name" value="NAD-CAPPED RNA HYDROLASE NUDT12"/>
    <property type="match status" value="1"/>
</dbReference>
<organism evidence="10 11">
    <name type="scientific">Desulfosporosinus acididurans</name>
    <dbReference type="NCBI Taxonomy" id="476652"/>
    <lineage>
        <taxon>Bacteria</taxon>
        <taxon>Bacillati</taxon>
        <taxon>Bacillota</taxon>
        <taxon>Clostridia</taxon>
        <taxon>Eubacteriales</taxon>
        <taxon>Desulfitobacteriaceae</taxon>
        <taxon>Desulfosporosinus</taxon>
    </lineage>
</organism>
<dbReference type="InterPro" id="IPR050241">
    <property type="entry name" value="NAD-cap_RNA_hydrolase_NudC"/>
</dbReference>
<dbReference type="SUPFAM" id="SSF55811">
    <property type="entry name" value="Nudix"/>
    <property type="match status" value="2"/>
</dbReference>
<feature type="binding site" evidence="8">
    <location>
        <position position="236"/>
    </location>
    <ligand>
        <name>a divalent metal cation</name>
        <dbReference type="ChEBI" id="CHEBI:60240"/>
        <label>1</label>
    </ligand>
</feature>
<name>A0A0J1FPE4_9FIRM</name>
<dbReference type="EC" id="3.6.1.-" evidence="8"/>
<feature type="short sequence motif" description="Nudix box" evidence="8">
    <location>
        <begin position="176"/>
        <end position="197"/>
    </location>
</feature>
<feature type="binding site" evidence="8">
    <location>
        <position position="128"/>
    </location>
    <ligand>
        <name>substrate</name>
    </ligand>
</feature>
<evidence type="ECO:0000256" key="3">
    <source>
        <dbReference type="ARBA" id="ARBA00022801"/>
    </source>
</evidence>
<evidence type="ECO:0000256" key="4">
    <source>
        <dbReference type="ARBA" id="ARBA00022842"/>
    </source>
</evidence>
<feature type="binding site" evidence="8">
    <location>
        <position position="175"/>
    </location>
    <ligand>
        <name>a divalent metal cation</name>
        <dbReference type="ChEBI" id="CHEBI:60240"/>
        <label>1</label>
    </ligand>
</feature>
<evidence type="ECO:0000256" key="6">
    <source>
        <dbReference type="ARBA" id="ARBA00023211"/>
    </source>
</evidence>
<evidence type="ECO:0000259" key="9">
    <source>
        <dbReference type="PROSITE" id="PS51462"/>
    </source>
</evidence>
<dbReference type="GO" id="GO:0000287">
    <property type="term" value="F:magnesium ion binding"/>
    <property type="evidence" value="ECO:0007669"/>
    <property type="project" value="UniProtKB-UniRule"/>
</dbReference>
<evidence type="ECO:0000256" key="7">
    <source>
        <dbReference type="ARBA" id="ARBA00023679"/>
    </source>
</evidence>
<dbReference type="AlphaFoldDB" id="A0A0J1FPE4"/>
<evidence type="ECO:0000313" key="11">
    <source>
        <dbReference type="Proteomes" id="UP000036356"/>
    </source>
</evidence>